<reference evidence="5 7" key="2">
    <citation type="submission" date="2018-06" db="EMBL/GenBank/DDBJ databases">
        <authorList>
            <consortium name="Pathogen Informatics"/>
            <person name="Doyle S."/>
        </authorList>
    </citation>
    <scope>NUCLEOTIDE SEQUENCE [LARGE SCALE GENOMIC DNA]</scope>
    <source>
        <strain evidence="5 7">NCTC11224</strain>
    </source>
</reference>
<proteinExistence type="predicted"/>
<dbReference type="InterPro" id="IPR001647">
    <property type="entry name" value="HTH_TetR"/>
</dbReference>
<gene>
    <name evidence="4" type="ORF">ERS852480_05174</name>
    <name evidence="5" type="ORF">NCTC11224_01832</name>
</gene>
<dbReference type="EMBL" id="UAVW01000004">
    <property type="protein sequence ID" value="SQB10507.1"/>
    <property type="molecule type" value="Genomic_DNA"/>
</dbReference>
<sequence length="237" mass="28353">MVSVENERVRRKYFKDLNRKVYIERALEIIRDEGTEAISIRRMAKEFQCSTTSMYRYFENVEELLYYANLGYLDEYLEELNIHEKEWRDIWDMHIGIWECYCRIAFRYPQAFDIIFFSSASRNLTTAIREYYDMFPERINIVSPYLQVMLQSTDLFERDMVMAERCAQAGVITMGNAMKMNRMVCLLYKGYLKDILDYGLEPEEIEDKVQEFKRDVEVIVGIYASDTLGHDYMANAR</sequence>
<evidence type="ECO:0000256" key="1">
    <source>
        <dbReference type="ARBA" id="ARBA00023125"/>
    </source>
</evidence>
<evidence type="ECO:0000259" key="3">
    <source>
        <dbReference type="PROSITE" id="PS50977"/>
    </source>
</evidence>
<dbReference type="AlphaFoldDB" id="A0A174UNR3"/>
<dbReference type="GO" id="GO:0003677">
    <property type="term" value="F:DNA binding"/>
    <property type="evidence" value="ECO:0007669"/>
    <property type="project" value="UniProtKB-UniRule"/>
</dbReference>
<dbReference type="PROSITE" id="PS50977">
    <property type="entry name" value="HTH_TETR_2"/>
    <property type="match status" value="1"/>
</dbReference>
<evidence type="ECO:0000313" key="6">
    <source>
        <dbReference type="Proteomes" id="UP000095512"/>
    </source>
</evidence>
<evidence type="ECO:0000313" key="4">
    <source>
        <dbReference type="EMBL" id="CUQ21678.1"/>
    </source>
</evidence>
<dbReference type="Proteomes" id="UP000095512">
    <property type="component" value="Unassembled WGS sequence"/>
</dbReference>
<keyword evidence="7" id="KW-1185">Reference proteome</keyword>
<keyword evidence="1 2" id="KW-0238">DNA-binding</keyword>
<protein>
    <submittedName>
        <fullName evidence="4">Transcriptional regulator</fullName>
    </submittedName>
</protein>
<dbReference type="SUPFAM" id="SSF46689">
    <property type="entry name" value="Homeodomain-like"/>
    <property type="match status" value="1"/>
</dbReference>
<reference evidence="4 6" key="1">
    <citation type="submission" date="2015-09" db="EMBL/GenBank/DDBJ databases">
        <authorList>
            <consortium name="Pathogen Informatics"/>
        </authorList>
    </citation>
    <scope>NUCLEOTIDE SEQUENCE [LARGE SCALE GENOMIC DNA]</scope>
    <source>
        <strain evidence="4 6">2789STDY5834865</strain>
    </source>
</reference>
<dbReference type="RefSeq" id="WP_022200777.1">
    <property type="nucleotide sequence ID" value="NZ_CARCJL010000030.1"/>
</dbReference>
<dbReference type="Gene3D" id="1.10.357.10">
    <property type="entry name" value="Tetracycline Repressor, domain 2"/>
    <property type="match status" value="1"/>
</dbReference>
<dbReference type="Proteomes" id="UP000251853">
    <property type="component" value="Unassembled WGS sequence"/>
</dbReference>
<evidence type="ECO:0000313" key="7">
    <source>
        <dbReference type="Proteomes" id="UP000251853"/>
    </source>
</evidence>
<dbReference type="EMBL" id="CZAB01000117">
    <property type="protein sequence ID" value="CUQ21678.1"/>
    <property type="molecule type" value="Genomic_DNA"/>
</dbReference>
<evidence type="ECO:0000313" key="5">
    <source>
        <dbReference type="EMBL" id="SQB10507.1"/>
    </source>
</evidence>
<evidence type="ECO:0000256" key="2">
    <source>
        <dbReference type="PROSITE-ProRule" id="PRU00335"/>
    </source>
</evidence>
<feature type="domain" description="HTH tetR-type" evidence="3">
    <location>
        <begin position="16"/>
        <end position="76"/>
    </location>
</feature>
<feature type="DNA-binding region" description="H-T-H motif" evidence="2">
    <location>
        <begin position="39"/>
        <end position="58"/>
    </location>
</feature>
<accession>A0A174UNR3</accession>
<organism evidence="4 6">
    <name type="scientific">Enterocloster clostridioformis</name>
    <dbReference type="NCBI Taxonomy" id="1531"/>
    <lineage>
        <taxon>Bacteria</taxon>
        <taxon>Bacillati</taxon>
        <taxon>Bacillota</taxon>
        <taxon>Clostridia</taxon>
        <taxon>Lachnospirales</taxon>
        <taxon>Lachnospiraceae</taxon>
        <taxon>Enterocloster</taxon>
    </lineage>
</organism>
<name>A0A174UNR3_9FIRM</name>
<dbReference type="InterPro" id="IPR009057">
    <property type="entry name" value="Homeodomain-like_sf"/>
</dbReference>